<dbReference type="AlphaFoldDB" id="A0A210PPP1"/>
<dbReference type="EMBL" id="NEDP02005566">
    <property type="protein sequence ID" value="OWF38470.1"/>
    <property type="molecule type" value="Genomic_DNA"/>
</dbReference>
<sequence length="71" mass="8009">MESSMVSIRGINRRTDSLNNMPASQHIRTLFSTSILINSLQLLEVLAVHSFRILSESMDTLTTPALHHLMM</sequence>
<protein>
    <submittedName>
        <fullName evidence="1">Uncharacterized protein</fullName>
    </submittedName>
</protein>
<organism evidence="1 2">
    <name type="scientific">Mizuhopecten yessoensis</name>
    <name type="common">Japanese scallop</name>
    <name type="synonym">Patinopecten yessoensis</name>
    <dbReference type="NCBI Taxonomy" id="6573"/>
    <lineage>
        <taxon>Eukaryota</taxon>
        <taxon>Metazoa</taxon>
        <taxon>Spiralia</taxon>
        <taxon>Lophotrochozoa</taxon>
        <taxon>Mollusca</taxon>
        <taxon>Bivalvia</taxon>
        <taxon>Autobranchia</taxon>
        <taxon>Pteriomorphia</taxon>
        <taxon>Pectinida</taxon>
        <taxon>Pectinoidea</taxon>
        <taxon>Pectinidae</taxon>
        <taxon>Mizuhopecten</taxon>
    </lineage>
</organism>
<dbReference type="Proteomes" id="UP000242188">
    <property type="component" value="Unassembled WGS sequence"/>
</dbReference>
<evidence type="ECO:0000313" key="1">
    <source>
        <dbReference type="EMBL" id="OWF38470.1"/>
    </source>
</evidence>
<reference evidence="1 2" key="1">
    <citation type="journal article" date="2017" name="Nat. Ecol. Evol.">
        <title>Scallop genome provides insights into evolution of bilaterian karyotype and development.</title>
        <authorList>
            <person name="Wang S."/>
            <person name="Zhang J."/>
            <person name="Jiao W."/>
            <person name="Li J."/>
            <person name="Xun X."/>
            <person name="Sun Y."/>
            <person name="Guo X."/>
            <person name="Huan P."/>
            <person name="Dong B."/>
            <person name="Zhang L."/>
            <person name="Hu X."/>
            <person name="Sun X."/>
            <person name="Wang J."/>
            <person name="Zhao C."/>
            <person name="Wang Y."/>
            <person name="Wang D."/>
            <person name="Huang X."/>
            <person name="Wang R."/>
            <person name="Lv J."/>
            <person name="Li Y."/>
            <person name="Zhang Z."/>
            <person name="Liu B."/>
            <person name="Lu W."/>
            <person name="Hui Y."/>
            <person name="Liang J."/>
            <person name="Zhou Z."/>
            <person name="Hou R."/>
            <person name="Li X."/>
            <person name="Liu Y."/>
            <person name="Li H."/>
            <person name="Ning X."/>
            <person name="Lin Y."/>
            <person name="Zhao L."/>
            <person name="Xing Q."/>
            <person name="Dou J."/>
            <person name="Li Y."/>
            <person name="Mao J."/>
            <person name="Guo H."/>
            <person name="Dou H."/>
            <person name="Li T."/>
            <person name="Mu C."/>
            <person name="Jiang W."/>
            <person name="Fu Q."/>
            <person name="Fu X."/>
            <person name="Miao Y."/>
            <person name="Liu J."/>
            <person name="Yu Q."/>
            <person name="Li R."/>
            <person name="Liao H."/>
            <person name="Li X."/>
            <person name="Kong Y."/>
            <person name="Jiang Z."/>
            <person name="Chourrout D."/>
            <person name="Li R."/>
            <person name="Bao Z."/>
        </authorList>
    </citation>
    <scope>NUCLEOTIDE SEQUENCE [LARGE SCALE GENOMIC DNA]</scope>
    <source>
        <strain evidence="1 2">PY_sf001</strain>
    </source>
</reference>
<accession>A0A210PPP1</accession>
<keyword evidence="2" id="KW-1185">Reference proteome</keyword>
<evidence type="ECO:0000313" key="2">
    <source>
        <dbReference type="Proteomes" id="UP000242188"/>
    </source>
</evidence>
<proteinExistence type="predicted"/>
<comment type="caution">
    <text evidence="1">The sequence shown here is derived from an EMBL/GenBank/DDBJ whole genome shotgun (WGS) entry which is preliminary data.</text>
</comment>
<name>A0A210PPP1_MIZYE</name>
<gene>
    <name evidence="1" type="ORF">KP79_PYT11585</name>
</gene>